<evidence type="ECO:0000259" key="1">
    <source>
        <dbReference type="Pfam" id="PF08242"/>
    </source>
</evidence>
<dbReference type="GO" id="GO:0008168">
    <property type="term" value="F:methyltransferase activity"/>
    <property type="evidence" value="ECO:0007669"/>
    <property type="project" value="UniProtKB-KW"/>
</dbReference>
<proteinExistence type="predicted"/>
<dbReference type="InterPro" id="IPR016584">
    <property type="entry name" value="MeTrfase_VrtF"/>
</dbReference>
<keyword evidence="2" id="KW-0808">Transferase</keyword>
<comment type="caution">
    <text evidence="2">The sequence shown here is derived from an EMBL/GenBank/DDBJ whole genome shotgun (WGS) entry which is preliminary data.</text>
</comment>
<feature type="domain" description="Methyltransferase type 12" evidence="1">
    <location>
        <begin position="56"/>
        <end position="151"/>
    </location>
</feature>
<name>A0ABP8V1P0_9GAMM</name>
<accession>A0ABP8V1P0</accession>
<dbReference type="InterPro" id="IPR029063">
    <property type="entry name" value="SAM-dependent_MTases_sf"/>
</dbReference>
<dbReference type="GO" id="GO:0032259">
    <property type="term" value="P:methylation"/>
    <property type="evidence" value="ECO:0007669"/>
    <property type="project" value="UniProtKB-KW"/>
</dbReference>
<sequence length="219" mass="24713">MNASKQEIEAGQAVYTNRMLFVYDIRVLLLSNRFVWKCPSPRLVAHYNQHISSNHLDVGVGSGYFLDRCRFPVSSPRLALMDMNPNSLVFTAKRVARYSPEVYQQNVLEPVQRQISPFDSVALNYLLHCLPGTIAEKAVVFDYLQAVMKPGETVFGSTILNEKGVPNWAAVKLMQHYNRHGIFSNLGDTLEELEQALEKRFKNVAIQTQGCVALFSGMV</sequence>
<dbReference type="EMBL" id="BAABFL010000366">
    <property type="protein sequence ID" value="GAA4650143.1"/>
    <property type="molecule type" value="Genomic_DNA"/>
</dbReference>
<protein>
    <submittedName>
        <fullName evidence="2">Class I SAM-dependent methyltransferase</fullName>
    </submittedName>
</protein>
<dbReference type="SUPFAM" id="SSF53335">
    <property type="entry name" value="S-adenosyl-L-methionine-dependent methyltransferases"/>
    <property type="match status" value="1"/>
</dbReference>
<dbReference type="Proteomes" id="UP001500604">
    <property type="component" value="Unassembled WGS sequence"/>
</dbReference>
<evidence type="ECO:0000313" key="3">
    <source>
        <dbReference type="Proteomes" id="UP001500604"/>
    </source>
</evidence>
<keyword evidence="3" id="KW-1185">Reference proteome</keyword>
<dbReference type="InterPro" id="IPR013217">
    <property type="entry name" value="Methyltransf_12"/>
</dbReference>
<organism evidence="2 3">
    <name type="scientific">Kistimonas scapharcae</name>
    <dbReference type="NCBI Taxonomy" id="1036133"/>
    <lineage>
        <taxon>Bacteria</taxon>
        <taxon>Pseudomonadati</taxon>
        <taxon>Pseudomonadota</taxon>
        <taxon>Gammaproteobacteria</taxon>
        <taxon>Oceanospirillales</taxon>
        <taxon>Endozoicomonadaceae</taxon>
        <taxon>Kistimonas</taxon>
    </lineage>
</organism>
<dbReference type="PIRSF" id="PIRSF011491">
    <property type="entry name" value="Mtase_YbcY_prd"/>
    <property type="match status" value="1"/>
</dbReference>
<dbReference type="Gene3D" id="3.40.50.150">
    <property type="entry name" value="Vaccinia Virus protein VP39"/>
    <property type="match status" value="1"/>
</dbReference>
<dbReference type="Pfam" id="PF08242">
    <property type="entry name" value="Methyltransf_12"/>
    <property type="match status" value="1"/>
</dbReference>
<keyword evidence="2" id="KW-0489">Methyltransferase</keyword>
<reference evidence="3" key="1">
    <citation type="journal article" date="2019" name="Int. J. Syst. Evol. Microbiol.">
        <title>The Global Catalogue of Microorganisms (GCM) 10K type strain sequencing project: providing services to taxonomists for standard genome sequencing and annotation.</title>
        <authorList>
            <consortium name="The Broad Institute Genomics Platform"/>
            <consortium name="The Broad Institute Genome Sequencing Center for Infectious Disease"/>
            <person name="Wu L."/>
            <person name="Ma J."/>
        </authorList>
    </citation>
    <scope>NUCLEOTIDE SEQUENCE [LARGE SCALE GENOMIC DNA]</scope>
    <source>
        <strain evidence="3">JCM 17805</strain>
    </source>
</reference>
<evidence type="ECO:0000313" key="2">
    <source>
        <dbReference type="EMBL" id="GAA4650143.1"/>
    </source>
</evidence>
<gene>
    <name evidence="2" type="ORF">GCM10023116_24260</name>
</gene>
<dbReference type="RefSeq" id="WP_345196244.1">
    <property type="nucleotide sequence ID" value="NZ_BAABFL010000366.1"/>
</dbReference>